<keyword evidence="11" id="KW-0966">Cell projection</keyword>
<dbReference type="NCBIfam" id="NF005831">
    <property type="entry name" value="PRK07734.1"/>
    <property type="match status" value="1"/>
</dbReference>
<evidence type="ECO:0000259" key="10">
    <source>
        <dbReference type="PROSITE" id="PS51123"/>
    </source>
</evidence>
<dbReference type="PANTHER" id="PTHR30329:SF21">
    <property type="entry name" value="LIPOPROTEIN YIAD-RELATED"/>
    <property type="match status" value="1"/>
</dbReference>
<protein>
    <submittedName>
        <fullName evidence="11">Flagellar motor protein MotB</fullName>
    </submittedName>
</protein>
<name>A0ABW5R1T0_9BACL</name>
<dbReference type="Pfam" id="PF13677">
    <property type="entry name" value="MotB_plug"/>
    <property type="match status" value="1"/>
</dbReference>
<keyword evidence="12" id="KW-1185">Reference proteome</keyword>
<evidence type="ECO:0000256" key="7">
    <source>
        <dbReference type="PROSITE-ProRule" id="PRU00473"/>
    </source>
</evidence>
<comment type="similarity">
    <text evidence="2">Belongs to the MotB family.</text>
</comment>
<gene>
    <name evidence="11" type="primary">motB</name>
    <name evidence="11" type="ORF">ACFSW5_20660</name>
</gene>
<evidence type="ECO:0000256" key="8">
    <source>
        <dbReference type="SAM" id="Coils"/>
    </source>
</evidence>
<keyword evidence="11" id="KW-0969">Cilium</keyword>
<feature type="domain" description="OmpA-like" evidence="10">
    <location>
        <begin position="130"/>
        <end position="252"/>
    </location>
</feature>
<dbReference type="CDD" id="cd07185">
    <property type="entry name" value="OmpA_C-like"/>
    <property type="match status" value="1"/>
</dbReference>
<evidence type="ECO:0000313" key="11">
    <source>
        <dbReference type="EMBL" id="MFD2662674.1"/>
    </source>
</evidence>
<dbReference type="SUPFAM" id="SSF103088">
    <property type="entry name" value="OmpA-like"/>
    <property type="match status" value="1"/>
</dbReference>
<keyword evidence="3" id="KW-1003">Cell membrane</keyword>
<dbReference type="Pfam" id="PF00691">
    <property type="entry name" value="OmpA"/>
    <property type="match status" value="1"/>
</dbReference>
<feature type="transmembrane region" description="Helical" evidence="9">
    <location>
        <begin position="20"/>
        <end position="40"/>
    </location>
</feature>
<dbReference type="InterPro" id="IPR025713">
    <property type="entry name" value="MotB-like_N_dom"/>
</dbReference>
<dbReference type="InterPro" id="IPR050330">
    <property type="entry name" value="Bact_OuterMem_StrucFunc"/>
</dbReference>
<keyword evidence="11" id="KW-0282">Flagellum</keyword>
<keyword evidence="4 9" id="KW-0812">Transmembrane</keyword>
<sequence>MSKKHRHEEHEEHQDESWLLPYSDLLTLLLALFIVLYAMSSVDAKKFEEMSQAFKMTFNQGNGILENTAVIRTGEDPDNIKENDKDEAAEKEREALMKQEQEDLEKLKKQIDQYIASHGLSAELETKLNQSQLMITISDNALFSSGSAEVKPESKELANAISAMLQNYTDYEIVVSGHTDNQPIATSEFKSNWDLSSSRAIRFMDILLQNNKLKPERFSAIGYGEYRPVATNDTAEGRSKNRRVEVSILRKYTDPNNTQQISATK</sequence>
<evidence type="ECO:0000256" key="1">
    <source>
        <dbReference type="ARBA" id="ARBA00004162"/>
    </source>
</evidence>
<dbReference type="EMBL" id="JBHUMY010000031">
    <property type="protein sequence ID" value="MFD2662674.1"/>
    <property type="molecule type" value="Genomic_DNA"/>
</dbReference>
<dbReference type="InterPro" id="IPR036737">
    <property type="entry name" value="OmpA-like_sf"/>
</dbReference>
<keyword evidence="5 9" id="KW-1133">Transmembrane helix</keyword>
<evidence type="ECO:0000313" key="12">
    <source>
        <dbReference type="Proteomes" id="UP001597493"/>
    </source>
</evidence>
<organism evidence="11 12">
    <name type="scientific">Paenibacillus thailandensis</name>
    <dbReference type="NCBI Taxonomy" id="393250"/>
    <lineage>
        <taxon>Bacteria</taxon>
        <taxon>Bacillati</taxon>
        <taxon>Bacillota</taxon>
        <taxon>Bacilli</taxon>
        <taxon>Bacillales</taxon>
        <taxon>Paenibacillaceae</taxon>
        <taxon>Paenibacillus</taxon>
    </lineage>
</organism>
<comment type="subcellular location">
    <subcellularLocation>
        <location evidence="1">Cell membrane</location>
        <topology evidence="1">Single-pass membrane protein</topology>
    </subcellularLocation>
</comment>
<proteinExistence type="inferred from homology"/>
<evidence type="ECO:0000256" key="4">
    <source>
        <dbReference type="ARBA" id="ARBA00022692"/>
    </source>
</evidence>
<evidence type="ECO:0000256" key="9">
    <source>
        <dbReference type="SAM" id="Phobius"/>
    </source>
</evidence>
<evidence type="ECO:0000256" key="6">
    <source>
        <dbReference type="ARBA" id="ARBA00023136"/>
    </source>
</evidence>
<dbReference type="RefSeq" id="WP_379277330.1">
    <property type="nucleotide sequence ID" value="NZ_JBHUGT010000043.1"/>
</dbReference>
<keyword evidence="8" id="KW-0175">Coiled coil</keyword>
<accession>A0ABW5R1T0</accession>
<reference evidence="12" key="1">
    <citation type="journal article" date="2019" name="Int. J. Syst. Evol. Microbiol.">
        <title>The Global Catalogue of Microorganisms (GCM) 10K type strain sequencing project: providing services to taxonomists for standard genome sequencing and annotation.</title>
        <authorList>
            <consortium name="The Broad Institute Genomics Platform"/>
            <consortium name="The Broad Institute Genome Sequencing Center for Infectious Disease"/>
            <person name="Wu L."/>
            <person name="Ma J."/>
        </authorList>
    </citation>
    <scope>NUCLEOTIDE SEQUENCE [LARGE SCALE GENOMIC DNA]</scope>
    <source>
        <strain evidence="12">TISTR 1827</strain>
    </source>
</reference>
<dbReference type="InterPro" id="IPR006665">
    <property type="entry name" value="OmpA-like"/>
</dbReference>
<dbReference type="Proteomes" id="UP001597493">
    <property type="component" value="Unassembled WGS sequence"/>
</dbReference>
<comment type="caution">
    <text evidence="11">The sequence shown here is derived from an EMBL/GenBank/DDBJ whole genome shotgun (WGS) entry which is preliminary data.</text>
</comment>
<feature type="coiled-coil region" evidence="8">
    <location>
        <begin position="81"/>
        <end position="117"/>
    </location>
</feature>
<keyword evidence="6 7" id="KW-0472">Membrane</keyword>
<dbReference type="PANTHER" id="PTHR30329">
    <property type="entry name" value="STATOR ELEMENT OF FLAGELLAR MOTOR COMPLEX"/>
    <property type="match status" value="1"/>
</dbReference>
<dbReference type="Gene3D" id="3.30.1330.60">
    <property type="entry name" value="OmpA-like domain"/>
    <property type="match status" value="1"/>
</dbReference>
<dbReference type="PROSITE" id="PS51123">
    <property type="entry name" value="OMPA_2"/>
    <property type="match status" value="1"/>
</dbReference>
<evidence type="ECO:0000256" key="2">
    <source>
        <dbReference type="ARBA" id="ARBA00008914"/>
    </source>
</evidence>
<evidence type="ECO:0000256" key="3">
    <source>
        <dbReference type="ARBA" id="ARBA00022475"/>
    </source>
</evidence>
<evidence type="ECO:0000256" key="5">
    <source>
        <dbReference type="ARBA" id="ARBA00022989"/>
    </source>
</evidence>